<dbReference type="Pfam" id="PF08284">
    <property type="entry name" value="RVP_2"/>
    <property type="match status" value="1"/>
</dbReference>
<dbReference type="CDD" id="cd09274">
    <property type="entry name" value="RNase_HI_RT_Ty3"/>
    <property type="match status" value="1"/>
</dbReference>
<dbReference type="InterPro" id="IPR021109">
    <property type="entry name" value="Peptidase_aspartic_dom_sf"/>
</dbReference>
<sequence>MAERRAKGLCFNCDDLYGPGHAYKAVLFYIRPLLEGENMDDEPFDDEDINLSLNAMKGEQTESTLQVKADIATGTGWTLLDTGITHNFIQSSVAEKLGIPIRRRPGRFVSLADGGKCVIDGLCKDLPMMVQGHKFTVDCFAIPLSGFDVVLDTLIKWHGEAEERKDHNSNLNSIQNDTLEDWFNNGEEIFITGEKTLPPQRACDHRIRLIQGANPIAVRPYRYPHLLKNALSEAPILALPDFSQEFVVECDASGSGIGAVIHQRDHPIACFSRQLAARHHKLAAYERELIGLAKVVIHWRSYLWGRRFLIRTDHYCLKFLLEQRLSTSPQIHWISKLLGFDFGVEFRDGKHNKAADALSRRDEEDHAGQCEMYALKGPDTSIFGRLRGEIERDAKLATLQDKVICGELTKDWVVKDGLIFYKGRVYLSSGSELVGEVVS</sequence>
<dbReference type="Pfam" id="PF17917">
    <property type="entry name" value="RT_RNaseH"/>
    <property type="match status" value="1"/>
</dbReference>
<keyword evidence="8" id="KW-1185">Reference proteome</keyword>
<evidence type="ECO:0000259" key="7">
    <source>
        <dbReference type="Pfam" id="PF17917"/>
    </source>
</evidence>
<evidence type="ECO:0000256" key="4">
    <source>
        <dbReference type="ARBA" id="ARBA00022759"/>
    </source>
</evidence>
<dbReference type="RefSeq" id="XP_019098243.1">
    <property type="nucleotide sequence ID" value="XM_019242698.1"/>
</dbReference>
<evidence type="ECO:0000256" key="2">
    <source>
        <dbReference type="ARBA" id="ARBA00022695"/>
    </source>
</evidence>
<dbReference type="Gene3D" id="2.40.70.10">
    <property type="entry name" value="Acid Proteases"/>
    <property type="match status" value="1"/>
</dbReference>
<gene>
    <name evidence="9" type="primary">LOC109131577</name>
</gene>
<organism evidence="8 9">
    <name type="scientific">Camelina sativa</name>
    <name type="common">False flax</name>
    <name type="synonym">Myagrum sativum</name>
    <dbReference type="NCBI Taxonomy" id="90675"/>
    <lineage>
        <taxon>Eukaryota</taxon>
        <taxon>Viridiplantae</taxon>
        <taxon>Streptophyta</taxon>
        <taxon>Embryophyta</taxon>
        <taxon>Tracheophyta</taxon>
        <taxon>Spermatophyta</taxon>
        <taxon>Magnoliopsida</taxon>
        <taxon>eudicotyledons</taxon>
        <taxon>Gunneridae</taxon>
        <taxon>Pentapetalae</taxon>
        <taxon>rosids</taxon>
        <taxon>malvids</taxon>
        <taxon>Brassicales</taxon>
        <taxon>Brassicaceae</taxon>
        <taxon>Camelineae</taxon>
        <taxon>Camelina</taxon>
    </lineage>
</organism>
<protein>
    <submittedName>
        <fullName evidence="9">Uncharacterized protein LOC109131577</fullName>
    </submittedName>
</protein>
<evidence type="ECO:0000313" key="8">
    <source>
        <dbReference type="Proteomes" id="UP000694864"/>
    </source>
</evidence>
<dbReference type="InterPro" id="IPR043502">
    <property type="entry name" value="DNA/RNA_pol_sf"/>
</dbReference>
<accession>A0ABM1RGV5</accession>
<evidence type="ECO:0000256" key="5">
    <source>
        <dbReference type="ARBA" id="ARBA00022801"/>
    </source>
</evidence>
<dbReference type="GeneID" id="109131577"/>
<dbReference type="Proteomes" id="UP000694864">
    <property type="component" value="Unplaced"/>
</dbReference>
<reference evidence="9" key="2">
    <citation type="submission" date="2025-08" db="UniProtKB">
        <authorList>
            <consortium name="RefSeq"/>
        </authorList>
    </citation>
    <scope>IDENTIFICATION</scope>
    <source>
        <tissue evidence="9">Leaf</tissue>
    </source>
</reference>
<reference evidence="8" key="1">
    <citation type="journal article" date="2014" name="Nat. Commun.">
        <title>The emerging biofuel crop Camelina sativa retains a highly undifferentiated hexaploid genome structure.</title>
        <authorList>
            <person name="Kagale S."/>
            <person name="Koh C."/>
            <person name="Nixon J."/>
            <person name="Bollina V."/>
            <person name="Clarke W.E."/>
            <person name="Tuteja R."/>
            <person name="Spillane C."/>
            <person name="Robinson S.J."/>
            <person name="Links M.G."/>
            <person name="Clarke C."/>
            <person name="Higgins E.E."/>
            <person name="Huebert T."/>
            <person name="Sharpe A.G."/>
            <person name="Parkin I.A."/>
        </authorList>
    </citation>
    <scope>NUCLEOTIDE SEQUENCE [LARGE SCALE GENOMIC DNA]</scope>
    <source>
        <strain evidence="8">cv. DH55</strain>
    </source>
</reference>
<keyword evidence="4" id="KW-0255">Endonuclease</keyword>
<dbReference type="SUPFAM" id="SSF56672">
    <property type="entry name" value="DNA/RNA polymerases"/>
    <property type="match status" value="1"/>
</dbReference>
<keyword evidence="6" id="KW-0695">RNA-directed DNA polymerase</keyword>
<dbReference type="CDD" id="cd00303">
    <property type="entry name" value="retropepsin_like"/>
    <property type="match status" value="1"/>
</dbReference>
<proteinExistence type="predicted"/>
<dbReference type="InterPro" id="IPR050951">
    <property type="entry name" value="Retrovirus_Pol_polyprotein"/>
</dbReference>
<keyword evidence="5" id="KW-0378">Hydrolase</keyword>
<keyword evidence="3" id="KW-0540">Nuclease</keyword>
<dbReference type="PANTHER" id="PTHR37984">
    <property type="entry name" value="PROTEIN CBG26694"/>
    <property type="match status" value="1"/>
</dbReference>
<dbReference type="PANTHER" id="PTHR37984:SF5">
    <property type="entry name" value="PROTEIN NYNRIN-LIKE"/>
    <property type="match status" value="1"/>
</dbReference>
<keyword evidence="2" id="KW-0548">Nucleotidyltransferase</keyword>
<evidence type="ECO:0000256" key="6">
    <source>
        <dbReference type="ARBA" id="ARBA00022918"/>
    </source>
</evidence>
<dbReference type="InterPro" id="IPR041373">
    <property type="entry name" value="RT_RNaseH"/>
</dbReference>
<evidence type="ECO:0000256" key="1">
    <source>
        <dbReference type="ARBA" id="ARBA00022679"/>
    </source>
</evidence>
<evidence type="ECO:0000256" key="3">
    <source>
        <dbReference type="ARBA" id="ARBA00022722"/>
    </source>
</evidence>
<name>A0ABM1RGV5_CAMSA</name>
<evidence type="ECO:0000313" key="9">
    <source>
        <dbReference type="RefSeq" id="XP_019098243.1"/>
    </source>
</evidence>
<keyword evidence="1" id="KW-0808">Transferase</keyword>
<feature type="domain" description="Reverse transcriptase RNase H-like" evidence="7">
    <location>
        <begin position="241"/>
        <end position="339"/>
    </location>
</feature>